<protein>
    <submittedName>
        <fullName evidence="1">SusD/RagB family nutrient-binding outer membrane lipoprotein</fullName>
    </submittedName>
</protein>
<gene>
    <name evidence="1" type="ORF">K4L44_01725</name>
</gene>
<keyword evidence="2" id="KW-1185">Reference proteome</keyword>
<reference evidence="1" key="1">
    <citation type="submission" date="2021-08" db="EMBL/GenBank/DDBJ databases">
        <title>Novel anaerobic bacterium isolated from sea squirt in East Sea, Republic of Korea.</title>
        <authorList>
            <person name="Nguyen T.H."/>
            <person name="Li Z."/>
            <person name="Lee Y.-J."/>
            <person name="Ko J."/>
            <person name="Kim S.-G."/>
        </authorList>
    </citation>
    <scope>NUCLEOTIDE SEQUENCE</scope>
    <source>
        <strain evidence="1">KCTC 25031</strain>
    </source>
</reference>
<evidence type="ECO:0000313" key="2">
    <source>
        <dbReference type="Proteomes" id="UP000826212"/>
    </source>
</evidence>
<name>A0AC61NP70_9BACT</name>
<evidence type="ECO:0000313" key="1">
    <source>
        <dbReference type="EMBL" id="QZE14614.1"/>
    </source>
</evidence>
<proteinExistence type="predicted"/>
<accession>A0AC61NP70</accession>
<organism evidence="1 2">
    <name type="scientific">Halosquirtibacter laminarini</name>
    <dbReference type="NCBI Taxonomy" id="3374600"/>
    <lineage>
        <taxon>Bacteria</taxon>
        <taxon>Pseudomonadati</taxon>
        <taxon>Bacteroidota</taxon>
        <taxon>Bacteroidia</taxon>
        <taxon>Marinilabiliales</taxon>
        <taxon>Prolixibacteraceae</taxon>
        <taxon>Halosquirtibacter</taxon>
    </lineage>
</organism>
<dbReference type="Proteomes" id="UP000826212">
    <property type="component" value="Chromosome"/>
</dbReference>
<dbReference type="EMBL" id="CP081303">
    <property type="protein sequence ID" value="QZE14614.1"/>
    <property type="molecule type" value="Genomic_DNA"/>
</dbReference>
<sequence length="528" mass="59570">MKNTNYIKRLFKSLTACSIFALLLVGCTSQFEEYNTDPYGVSDDQLAYDNFKIGSFFPQLEQYVIANPANVDAYVYQLNHSLFGDVYSGYISTIGTWGGGTNSTTYNFDNNWIDTPFGTFVDIIGAWREIKKAVNNENSEVYALAQVLKISALIRLTDMYGPLPYTQLQEGVFAVPYDSQEVIYKSFFEELNSAISVMTKFVVANPQGRFSPKYDQVYQGNYTSWIKYANSLKLRLAMRINRVEPDLAKQYAEEAVNQEFGVIISNGDNAVLPVENNPLERITNGYNEIRMSANMESILNGYSDPRVAKYFKAGKSGDKEGYYGVRTSVRVTNSAIYEDFSRLNFEKSSPLIWLTAAEVSFLRAEGATLGWNMGGDAKTFYNDGITKSFQQWNCSGADAYIQNETATPINYSTEVVVGHNISTEITATVKWDESLSQTQKLEKIMTQRWIAMYPNGQEAWSEFRRTGYPKLFPPKDNRSNGKVSSEDQIKRIPFSHREYSTNADNIAKAITLLGGPDIGSTPLWWDVD</sequence>
<keyword evidence="1" id="KW-0449">Lipoprotein</keyword>